<dbReference type="Pfam" id="PF02680">
    <property type="entry name" value="DUF211"/>
    <property type="match status" value="1"/>
</dbReference>
<dbReference type="SUPFAM" id="SSF160363">
    <property type="entry name" value="MTH889-like"/>
    <property type="match status" value="1"/>
</dbReference>
<protein>
    <recommendedName>
        <fullName evidence="3">DUF211 domain-containing protein</fullName>
    </recommendedName>
</protein>
<dbReference type="AlphaFoldDB" id="A0A1E7KVJ0"/>
<accession>A0A1E7KVJ0</accession>
<reference evidence="1 2" key="1">
    <citation type="journal article" date="2016" name="Front. Microbiol.">
        <title>Comparative Genomics Analysis of Streptomyces Species Reveals Their Adaptation to the Marine Environment and Their Diversity at the Genomic Level.</title>
        <authorList>
            <person name="Tian X."/>
            <person name="Zhang Z."/>
            <person name="Yang T."/>
            <person name="Chen M."/>
            <person name="Li J."/>
            <person name="Chen F."/>
            <person name="Yang J."/>
            <person name="Li W."/>
            <person name="Zhang B."/>
            <person name="Zhang Z."/>
            <person name="Wu J."/>
            <person name="Zhang C."/>
            <person name="Long L."/>
            <person name="Xiao J."/>
        </authorList>
    </citation>
    <scope>NUCLEOTIDE SEQUENCE [LARGE SCALE GENOMIC DNA]</scope>
    <source>
        <strain evidence="1 2">SCSIO 10429</strain>
    </source>
</reference>
<evidence type="ECO:0000313" key="1">
    <source>
        <dbReference type="EMBL" id="OEV07960.1"/>
    </source>
</evidence>
<dbReference type="RefSeq" id="WP_070019936.1">
    <property type="nucleotide sequence ID" value="NZ_LJGW01000451.1"/>
</dbReference>
<evidence type="ECO:0008006" key="3">
    <source>
        <dbReference type="Google" id="ProtNLM"/>
    </source>
</evidence>
<dbReference type="PANTHER" id="PTHR42240">
    <property type="entry name" value="DUF211 DOMAIN-CONTAINING PROTEIN"/>
    <property type="match status" value="1"/>
</dbReference>
<name>A0A1E7KVJ0_9ACTN</name>
<dbReference type="Gene3D" id="3.30.70.1340">
    <property type="entry name" value="MTH889-like domain"/>
    <property type="match status" value="1"/>
</dbReference>
<sequence length="94" mass="10015">MPIRRLVLDVDKTVDEPGLVELARAIEAVRGVEAVNISVTEIDIETVGTDVTVEGQDIDVPGVIAAIEHTGAVMHSVDQVVAGAYLLEHSSRSR</sequence>
<gene>
    <name evidence="1" type="ORF">AN218_28140</name>
</gene>
<organism evidence="1 2">
    <name type="scientific">Streptomyces nanshensis</name>
    <dbReference type="NCBI Taxonomy" id="518642"/>
    <lineage>
        <taxon>Bacteria</taxon>
        <taxon>Bacillati</taxon>
        <taxon>Actinomycetota</taxon>
        <taxon>Actinomycetes</taxon>
        <taxon>Kitasatosporales</taxon>
        <taxon>Streptomycetaceae</taxon>
        <taxon>Streptomyces</taxon>
    </lineage>
</organism>
<evidence type="ECO:0000313" key="2">
    <source>
        <dbReference type="Proteomes" id="UP000176005"/>
    </source>
</evidence>
<proteinExistence type="predicted"/>
<dbReference type="Proteomes" id="UP000176005">
    <property type="component" value="Unassembled WGS sequence"/>
</dbReference>
<dbReference type="PATRIC" id="fig|518642.10.peg.6656"/>
<dbReference type="InterPro" id="IPR023129">
    <property type="entry name" value="MTH889-like_dom_sf"/>
</dbReference>
<keyword evidence="2" id="KW-1185">Reference proteome</keyword>
<dbReference type="InterPro" id="IPR003831">
    <property type="entry name" value="DUF211"/>
</dbReference>
<comment type="caution">
    <text evidence="1">The sequence shown here is derived from an EMBL/GenBank/DDBJ whole genome shotgun (WGS) entry which is preliminary data.</text>
</comment>
<dbReference type="PANTHER" id="PTHR42240:SF1">
    <property type="entry name" value="DUF211 DOMAIN-CONTAINING PROTEIN"/>
    <property type="match status" value="1"/>
</dbReference>
<dbReference type="EMBL" id="LJGW01000451">
    <property type="protein sequence ID" value="OEV07960.1"/>
    <property type="molecule type" value="Genomic_DNA"/>
</dbReference>